<protein>
    <submittedName>
        <fullName evidence="6">Uncharacterized protein</fullName>
    </submittedName>
</protein>
<dbReference type="GO" id="GO:0005634">
    <property type="term" value="C:nucleus"/>
    <property type="evidence" value="ECO:0007669"/>
    <property type="project" value="TreeGrafter"/>
</dbReference>
<evidence type="ECO:0000259" key="5">
    <source>
        <dbReference type="PROSITE" id="PS51294"/>
    </source>
</evidence>
<dbReference type="Gene3D" id="1.10.10.60">
    <property type="entry name" value="Homeodomain-like"/>
    <property type="match status" value="2"/>
</dbReference>
<keyword evidence="1" id="KW-0677">Repeat</keyword>
<sequence length="266" mass="29025">MPASSVLPARWDEVVASLDGRTDRPIQQWRTMAPSESIKGPWSACEDAQLTELVKQFGGKQWARIASVLPGRTGKQCRERWCNNLDPMLKKGGWTADEDAVILRLHASLGTRWAEIAKSLPGRSDNSVKNRWYSTCSRLLKQQQQQQGEGGGSTKSAVKPVAKPTATPAAAATLQLAATRTEECFSPLPRRPRTPAAVEVGASFRYDANNTPSPKRIRQPEESGTPLKPTAVTSVSRWKASSGATWPIETIEKDLTVALPTEPQAV</sequence>
<dbReference type="SMART" id="SM00717">
    <property type="entry name" value="SANT"/>
    <property type="match status" value="2"/>
</dbReference>
<dbReference type="PROSITE" id="PS51294">
    <property type="entry name" value="HTH_MYB"/>
    <property type="match status" value="2"/>
</dbReference>
<feature type="domain" description="HTH myb-type" evidence="5">
    <location>
        <begin position="86"/>
        <end position="140"/>
    </location>
</feature>
<dbReference type="InterPro" id="IPR017930">
    <property type="entry name" value="Myb_dom"/>
</dbReference>
<dbReference type="GO" id="GO:0000981">
    <property type="term" value="F:DNA-binding transcription factor activity, RNA polymerase II-specific"/>
    <property type="evidence" value="ECO:0007669"/>
    <property type="project" value="TreeGrafter"/>
</dbReference>
<dbReference type="SUPFAM" id="SSF46689">
    <property type="entry name" value="Homeodomain-like"/>
    <property type="match status" value="1"/>
</dbReference>
<dbReference type="AlphaFoldDB" id="A0A7S3WDS7"/>
<reference evidence="6" key="1">
    <citation type="submission" date="2021-01" db="EMBL/GenBank/DDBJ databases">
        <authorList>
            <person name="Corre E."/>
            <person name="Pelletier E."/>
            <person name="Niang G."/>
            <person name="Scheremetjew M."/>
            <person name="Finn R."/>
            <person name="Kale V."/>
            <person name="Holt S."/>
            <person name="Cochrane G."/>
            <person name="Meng A."/>
            <person name="Brown T."/>
            <person name="Cohen L."/>
        </authorList>
    </citation>
    <scope>NUCLEOTIDE SEQUENCE</scope>
    <source>
        <strain evidence="6">379</strain>
    </source>
</reference>
<evidence type="ECO:0000259" key="4">
    <source>
        <dbReference type="PROSITE" id="PS50090"/>
    </source>
</evidence>
<dbReference type="CDD" id="cd00167">
    <property type="entry name" value="SANT"/>
    <property type="match status" value="2"/>
</dbReference>
<feature type="region of interest" description="Disordered" evidence="3">
    <location>
        <begin position="202"/>
        <end position="236"/>
    </location>
</feature>
<feature type="domain" description="Myb-like" evidence="4">
    <location>
        <begin position="86"/>
        <end position="136"/>
    </location>
</feature>
<dbReference type="InterPro" id="IPR001005">
    <property type="entry name" value="SANT/Myb"/>
</dbReference>
<evidence type="ECO:0000256" key="1">
    <source>
        <dbReference type="ARBA" id="ARBA00022737"/>
    </source>
</evidence>
<evidence type="ECO:0000313" key="6">
    <source>
        <dbReference type="EMBL" id="CAE0549591.1"/>
    </source>
</evidence>
<name>A0A7S3WDS7_EMIHU</name>
<evidence type="ECO:0000256" key="2">
    <source>
        <dbReference type="ARBA" id="ARBA00023125"/>
    </source>
</evidence>
<dbReference type="EMBL" id="HBIR01022935">
    <property type="protein sequence ID" value="CAE0549591.1"/>
    <property type="molecule type" value="Transcribed_RNA"/>
</dbReference>
<dbReference type="InterPro" id="IPR050560">
    <property type="entry name" value="MYB_TF"/>
</dbReference>
<dbReference type="InterPro" id="IPR009057">
    <property type="entry name" value="Homeodomain-like_sf"/>
</dbReference>
<dbReference type="Pfam" id="PF00249">
    <property type="entry name" value="Myb_DNA-binding"/>
    <property type="match status" value="2"/>
</dbReference>
<dbReference type="PROSITE" id="PS50090">
    <property type="entry name" value="MYB_LIKE"/>
    <property type="match status" value="2"/>
</dbReference>
<gene>
    <name evidence="6" type="ORF">EHUX00137_LOCUS17556</name>
</gene>
<keyword evidence="2" id="KW-0238">DNA-binding</keyword>
<feature type="domain" description="HTH myb-type" evidence="5">
    <location>
        <begin position="39"/>
        <end position="85"/>
    </location>
</feature>
<evidence type="ECO:0000256" key="3">
    <source>
        <dbReference type="SAM" id="MobiDB-lite"/>
    </source>
</evidence>
<accession>A0A7S3WDS7</accession>
<dbReference type="FunFam" id="1.10.10.60:FF:000010">
    <property type="entry name" value="Transcriptional activator Myb isoform A"/>
    <property type="match status" value="1"/>
</dbReference>
<dbReference type="PANTHER" id="PTHR45614">
    <property type="entry name" value="MYB PROTEIN-RELATED"/>
    <property type="match status" value="1"/>
</dbReference>
<dbReference type="PANTHER" id="PTHR45614:SF274">
    <property type="entry name" value="MYB-LIKE DNA-BINDING PROTEIN"/>
    <property type="match status" value="1"/>
</dbReference>
<dbReference type="GO" id="GO:0000978">
    <property type="term" value="F:RNA polymerase II cis-regulatory region sequence-specific DNA binding"/>
    <property type="evidence" value="ECO:0007669"/>
    <property type="project" value="TreeGrafter"/>
</dbReference>
<feature type="compositionally biased region" description="Low complexity" evidence="3">
    <location>
        <begin position="157"/>
        <end position="166"/>
    </location>
</feature>
<feature type="region of interest" description="Disordered" evidence="3">
    <location>
        <begin position="140"/>
        <end position="166"/>
    </location>
</feature>
<feature type="domain" description="Myb-like" evidence="4">
    <location>
        <begin position="39"/>
        <end position="85"/>
    </location>
</feature>
<organism evidence="6">
    <name type="scientific">Emiliania huxleyi</name>
    <name type="common">Coccolithophore</name>
    <name type="synonym">Pontosphaera huxleyi</name>
    <dbReference type="NCBI Taxonomy" id="2903"/>
    <lineage>
        <taxon>Eukaryota</taxon>
        <taxon>Haptista</taxon>
        <taxon>Haptophyta</taxon>
        <taxon>Prymnesiophyceae</taxon>
        <taxon>Isochrysidales</taxon>
        <taxon>Noelaerhabdaceae</taxon>
        <taxon>Emiliania</taxon>
    </lineage>
</organism>
<proteinExistence type="predicted"/>